<accession>A0A857D319</accession>
<evidence type="ECO:0000313" key="2">
    <source>
        <dbReference type="Proteomes" id="UP000438345"/>
    </source>
</evidence>
<name>A0A857D319_MICAE</name>
<gene>
    <name evidence="1" type="ORF">GQR42_09360</name>
</gene>
<sequence>MTLSVAIRLAIATQPTLGHRSTPDTVNGTAIFNGKMSPVVACQLFLRSPMQ</sequence>
<dbReference type="AlphaFoldDB" id="A0A857D319"/>
<reference evidence="1 2" key="1">
    <citation type="submission" date="2019-12" db="EMBL/GenBank/DDBJ databases">
        <title>Complete genome sequence of Microcystis aeruginosa strain FD4.</title>
        <authorList>
            <person name="Urakawa H."/>
        </authorList>
    </citation>
    <scope>NUCLEOTIDE SEQUENCE [LARGE SCALE GENOMIC DNA]</scope>
    <source>
        <strain evidence="1 2">FD4</strain>
    </source>
</reference>
<dbReference type="RefSeq" id="WP_158199757.1">
    <property type="nucleotide sequence ID" value="NZ_CP046973.1"/>
</dbReference>
<evidence type="ECO:0000313" key="1">
    <source>
        <dbReference type="EMBL" id="QGZ89739.1"/>
    </source>
</evidence>
<organism evidence="1 2">
    <name type="scientific">Microcystis aeruginosa FD4</name>
    <dbReference type="NCBI Taxonomy" id="2686288"/>
    <lineage>
        <taxon>Bacteria</taxon>
        <taxon>Bacillati</taxon>
        <taxon>Cyanobacteriota</taxon>
        <taxon>Cyanophyceae</taxon>
        <taxon>Oscillatoriophycideae</taxon>
        <taxon>Chroococcales</taxon>
        <taxon>Microcystaceae</taxon>
        <taxon>Microcystis</taxon>
    </lineage>
</organism>
<proteinExistence type="predicted"/>
<dbReference type="EMBL" id="CP046973">
    <property type="protein sequence ID" value="QGZ89739.1"/>
    <property type="molecule type" value="Genomic_DNA"/>
</dbReference>
<dbReference type="Proteomes" id="UP000438345">
    <property type="component" value="Chromosome"/>
</dbReference>
<protein>
    <submittedName>
        <fullName evidence="1">Uncharacterized protein</fullName>
    </submittedName>
</protein>